<evidence type="ECO:0000313" key="1">
    <source>
        <dbReference type="EMBL" id="KAJ7363636.1"/>
    </source>
</evidence>
<evidence type="ECO:0000313" key="2">
    <source>
        <dbReference type="Proteomes" id="UP001163046"/>
    </source>
</evidence>
<keyword evidence="2" id="KW-1185">Reference proteome</keyword>
<dbReference type="EMBL" id="MU827305">
    <property type="protein sequence ID" value="KAJ7363636.1"/>
    <property type="molecule type" value="Genomic_DNA"/>
</dbReference>
<dbReference type="Proteomes" id="UP001163046">
    <property type="component" value="Unassembled WGS sequence"/>
</dbReference>
<comment type="caution">
    <text evidence="1">The sequence shown here is derived from an EMBL/GenBank/DDBJ whole genome shotgun (WGS) entry which is preliminary data.</text>
</comment>
<gene>
    <name evidence="1" type="ORF">OS493_009798</name>
</gene>
<reference evidence="1" key="1">
    <citation type="submission" date="2023-01" db="EMBL/GenBank/DDBJ databases">
        <title>Genome assembly of the deep-sea coral Lophelia pertusa.</title>
        <authorList>
            <person name="Herrera S."/>
            <person name="Cordes E."/>
        </authorList>
    </citation>
    <scope>NUCLEOTIDE SEQUENCE</scope>
    <source>
        <strain evidence="1">USNM1676648</strain>
        <tissue evidence="1">Polyp</tissue>
    </source>
</reference>
<proteinExistence type="predicted"/>
<sequence length="106" mass="12503">MSLSTDSATNQARTVRVEKRGKNHVTQMTSGLDVAFDWLCAQRLRSDWSERDEPIIKLQTHWKTTLRDVFYGRAIQYFVNQHCTTYSVDFWLIFTRVRTSSKSLLR</sequence>
<dbReference type="AlphaFoldDB" id="A0A9X0CM20"/>
<accession>A0A9X0CM20</accession>
<protein>
    <submittedName>
        <fullName evidence="1">Uncharacterized protein</fullName>
    </submittedName>
</protein>
<organism evidence="1 2">
    <name type="scientific">Desmophyllum pertusum</name>
    <dbReference type="NCBI Taxonomy" id="174260"/>
    <lineage>
        <taxon>Eukaryota</taxon>
        <taxon>Metazoa</taxon>
        <taxon>Cnidaria</taxon>
        <taxon>Anthozoa</taxon>
        <taxon>Hexacorallia</taxon>
        <taxon>Scleractinia</taxon>
        <taxon>Caryophylliina</taxon>
        <taxon>Caryophylliidae</taxon>
        <taxon>Desmophyllum</taxon>
    </lineage>
</organism>
<name>A0A9X0CM20_9CNID</name>